<dbReference type="OrthoDB" id="9940746at2759"/>
<feature type="domain" description="TIR" evidence="16">
    <location>
        <begin position="394"/>
        <end position="541"/>
    </location>
</feature>
<keyword evidence="13" id="KW-0393">Immunoglobulin domain</keyword>
<keyword evidence="4 15" id="KW-0732">Signal</keyword>
<dbReference type="PROSITE" id="PS50835">
    <property type="entry name" value="IG_LIKE"/>
    <property type="match status" value="1"/>
</dbReference>
<keyword evidence="18" id="KW-1185">Reference proteome</keyword>
<comment type="subcellular location">
    <subcellularLocation>
        <location evidence="1">Membrane</location>
        <topology evidence="1">Single-pass type I membrane protein</topology>
    </subcellularLocation>
</comment>
<evidence type="ECO:0000256" key="4">
    <source>
        <dbReference type="ARBA" id="ARBA00022729"/>
    </source>
</evidence>
<evidence type="ECO:0000256" key="1">
    <source>
        <dbReference type="ARBA" id="ARBA00004479"/>
    </source>
</evidence>
<dbReference type="SUPFAM" id="SSF52200">
    <property type="entry name" value="Toll/Interleukin receptor TIR domain"/>
    <property type="match status" value="1"/>
</dbReference>
<dbReference type="RefSeq" id="XP_033805750.1">
    <property type="nucleotide sequence ID" value="XM_033949859.1"/>
</dbReference>
<dbReference type="InterPro" id="IPR004074">
    <property type="entry name" value="IL-1_rcpt_I/II-typ"/>
</dbReference>
<dbReference type="PANTHER" id="PTHR11890">
    <property type="entry name" value="INTERLEUKIN-1 RECEPTOR FAMILY MEMBER"/>
    <property type="match status" value="1"/>
</dbReference>
<accession>A0A6P8R7F5</accession>
<name>A0A6P8R7F5_GEOSA</name>
<dbReference type="InterPro" id="IPR036179">
    <property type="entry name" value="Ig-like_dom_sf"/>
</dbReference>
<dbReference type="Gene3D" id="2.60.40.10">
    <property type="entry name" value="Immunoglobulins"/>
    <property type="match status" value="3"/>
</dbReference>
<dbReference type="KEGG" id="gsh:117362832"/>
<dbReference type="FunFam" id="3.40.50.10140:FF:000002">
    <property type="entry name" value="Interleukin 1 receptor accessory protein"/>
    <property type="match status" value="1"/>
</dbReference>
<dbReference type="InterPro" id="IPR035897">
    <property type="entry name" value="Toll_tir_struct_dom_sf"/>
</dbReference>
<dbReference type="InterPro" id="IPR003599">
    <property type="entry name" value="Ig_sub"/>
</dbReference>
<keyword evidence="8" id="KW-0520">NAD</keyword>
<dbReference type="RefSeq" id="XP_033805752.1">
    <property type="nucleotide sequence ID" value="XM_033949861.1"/>
</dbReference>
<keyword evidence="10" id="KW-1015">Disulfide bond</keyword>
<evidence type="ECO:0000256" key="14">
    <source>
        <dbReference type="SAM" id="Phobius"/>
    </source>
</evidence>
<evidence type="ECO:0000256" key="11">
    <source>
        <dbReference type="ARBA" id="ARBA00023170"/>
    </source>
</evidence>
<dbReference type="SMART" id="SM00409">
    <property type="entry name" value="IG"/>
    <property type="match status" value="3"/>
</dbReference>
<feature type="signal peptide" evidence="15">
    <location>
        <begin position="1"/>
        <end position="22"/>
    </location>
</feature>
<dbReference type="Proteomes" id="UP000515159">
    <property type="component" value="Chromosome 6"/>
</dbReference>
<organism evidence="18 21">
    <name type="scientific">Geotrypetes seraphini</name>
    <name type="common">Gaboon caecilian</name>
    <name type="synonym">Caecilia seraphini</name>
    <dbReference type="NCBI Taxonomy" id="260995"/>
    <lineage>
        <taxon>Eukaryota</taxon>
        <taxon>Metazoa</taxon>
        <taxon>Chordata</taxon>
        <taxon>Craniata</taxon>
        <taxon>Vertebrata</taxon>
        <taxon>Euteleostomi</taxon>
        <taxon>Amphibia</taxon>
        <taxon>Gymnophiona</taxon>
        <taxon>Geotrypetes</taxon>
    </lineage>
</organism>
<evidence type="ECO:0000313" key="19">
    <source>
        <dbReference type="RefSeq" id="XP_033805750.1"/>
    </source>
</evidence>
<dbReference type="RefSeq" id="XP_033805751.1">
    <property type="nucleotide sequence ID" value="XM_033949860.1"/>
</dbReference>
<evidence type="ECO:0000256" key="8">
    <source>
        <dbReference type="ARBA" id="ARBA00023027"/>
    </source>
</evidence>
<keyword evidence="5" id="KW-0677">Repeat</keyword>
<dbReference type="AlphaFoldDB" id="A0A6P8R7F5"/>
<reference evidence="19 20" key="1">
    <citation type="submission" date="2025-04" db="UniProtKB">
        <authorList>
            <consortium name="RefSeq"/>
        </authorList>
    </citation>
    <scope>IDENTIFICATION</scope>
</reference>
<dbReference type="GO" id="GO:0016020">
    <property type="term" value="C:membrane"/>
    <property type="evidence" value="ECO:0007669"/>
    <property type="project" value="UniProtKB-SubCell"/>
</dbReference>
<protein>
    <submittedName>
        <fullName evidence="19 20">Interleukin-18 receptor 1-like</fullName>
    </submittedName>
</protein>
<sequence>MECQSVIFWSLMLVNGLTTGNAFEYICAYEGEPSQIKCPVTHKSTPGDFQKTIFAPAWYKKNESNGLMKLALETTGRITSEKFSLQFWPAQANDTGTYLCIHLNISSSELSLHVHRRNEDCYSSDCTYSNNGMISKSFTMQCEVFTNKKWSDYITGVPAWYKGCNFLKKEERLHFDELQKSDAGNYTCEVTLTHAGKDFSIKRTTYLMLEDPHEMTKPKILGEDIIHNVEAEIGKELRLNCTAFVGYSNKSKGLIFFWFKKENSDYENESFFDPCNGMSNKEMQCENIFTKVVEGKIYFINELQFQIVQEEDLKYTYICKLGNTIQNDNRTYILRKKEKTPDISKHVFTTGMTVAVVFSSIAIVMVIMCLIFRVDLVLLYRDLTGKDETLADEKEFDAYVSYLNEYMLASEEEREFVLQILPNALEKHFGYKLCIFERDVTPGGAIVDDIHSFIEKSRRLIIVLTRNYMSDKAMYEIESGLHIALVEKKIQVILIEFKPLRDFKFIPDALSLLQSKRIVKWKAKNSVPPNSRFWKNVRYLMPAKPAKSSANMFSNPLFWVQKCIYR</sequence>
<dbReference type="FunFam" id="2.60.40.10:FF:000188">
    <property type="entry name" value="Interleukin-1 receptor accessory protein-like 1"/>
    <property type="match status" value="1"/>
</dbReference>
<dbReference type="PROSITE" id="PS50104">
    <property type="entry name" value="TIR"/>
    <property type="match status" value="1"/>
</dbReference>
<proteinExistence type="inferred from homology"/>
<evidence type="ECO:0000256" key="9">
    <source>
        <dbReference type="ARBA" id="ARBA00023136"/>
    </source>
</evidence>
<dbReference type="InterPro" id="IPR000157">
    <property type="entry name" value="TIR_dom"/>
</dbReference>
<feature type="chain" id="PRO_5044654087" evidence="15">
    <location>
        <begin position="23"/>
        <end position="566"/>
    </location>
</feature>
<dbReference type="PRINTS" id="PR01536">
    <property type="entry name" value="INTRLKN1R12F"/>
</dbReference>
<evidence type="ECO:0000259" key="16">
    <source>
        <dbReference type="PROSITE" id="PS50104"/>
    </source>
</evidence>
<comment type="similarity">
    <text evidence="2">Belongs to the interleukin-1 receptor family.</text>
</comment>
<feature type="domain" description="Ig-like" evidence="17">
    <location>
        <begin position="30"/>
        <end position="111"/>
    </location>
</feature>
<evidence type="ECO:0000256" key="5">
    <source>
        <dbReference type="ARBA" id="ARBA00022737"/>
    </source>
</evidence>
<feature type="transmembrane region" description="Helical" evidence="14">
    <location>
        <begin position="347"/>
        <end position="372"/>
    </location>
</feature>
<dbReference type="PRINTS" id="PR01537">
    <property type="entry name" value="INTRLKN1R1F"/>
</dbReference>
<evidence type="ECO:0000256" key="7">
    <source>
        <dbReference type="ARBA" id="ARBA00022989"/>
    </source>
</evidence>
<dbReference type="GeneID" id="117362832"/>
<keyword evidence="6" id="KW-0378">Hydrolase</keyword>
<dbReference type="SMART" id="SM00255">
    <property type="entry name" value="TIR"/>
    <property type="match status" value="1"/>
</dbReference>
<evidence type="ECO:0000256" key="10">
    <source>
        <dbReference type="ARBA" id="ARBA00023157"/>
    </source>
</evidence>
<evidence type="ECO:0000256" key="15">
    <source>
        <dbReference type="SAM" id="SignalP"/>
    </source>
</evidence>
<dbReference type="InterPro" id="IPR007110">
    <property type="entry name" value="Ig-like_dom"/>
</dbReference>
<evidence type="ECO:0000313" key="20">
    <source>
        <dbReference type="RefSeq" id="XP_033805751.1"/>
    </source>
</evidence>
<evidence type="ECO:0000256" key="2">
    <source>
        <dbReference type="ARBA" id="ARBA00009752"/>
    </source>
</evidence>
<evidence type="ECO:0000313" key="21">
    <source>
        <dbReference type="RefSeq" id="XP_033805752.1"/>
    </source>
</evidence>
<dbReference type="PANTHER" id="PTHR11890:SF6">
    <property type="entry name" value="INTERLEUKIN-18 RECEPTOR 1"/>
    <property type="match status" value="1"/>
</dbReference>
<dbReference type="SUPFAM" id="SSF48726">
    <property type="entry name" value="Immunoglobulin"/>
    <property type="match status" value="2"/>
</dbReference>
<gene>
    <name evidence="19 20 21" type="primary">LOC117362832</name>
</gene>
<evidence type="ECO:0000259" key="17">
    <source>
        <dbReference type="PROSITE" id="PS50835"/>
    </source>
</evidence>
<evidence type="ECO:0000256" key="12">
    <source>
        <dbReference type="ARBA" id="ARBA00023180"/>
    </source>
</evidence>
<dbReference type="GO" id="GO:0016787">
    <property type="term" value="F:hydrolase activity"/>
    <property type="evidence" value="ECO:0007669"/>
    <property type="project" value="UniProtKB-KW"/>
</dbReference>
<evidence type="ECO:0000256" key="3">
    <source>
        <dbReference type="ARBA" id="ARBA00022692"/>
    </source>
</evidence>
<evidence type="ECO:0000313" key="18">
    <source>
        <dbReference type="Proteomes" id="UP000515159"/>
    </source>
</evidence>
<dbReference type="Gene3D" id="3.40.50.10140">
    <property type="entry name" value="Toll/interleukin-1 receptor homology (TIR) domain"/>
    <property type="match status" value="1"/>
</dbReference>
<keyword evidence="3 14" id="KW-0812">Transmembrane</keyword>
<evidence type="ECO:0000256" key="6">
    <source>
        <dbReference type="ARBA" id="ARBA00022801"/>
    </source>
</evidence>
<dbReference type="Pfam" id="PF01582">
    <property type="entry name" value="TIR"/>
    <property type="match status" value="1"/>
</dbReference>
<dbReference type="GO" id="GO:0004908">
    <property type="term" value="F:interleukin-1 receptor activity"/>
    <property type="evidence" value="ECO:0007669"/>
    <property type="project" value="InterPro"/>
</dbReference>
<dbReference type="InterPro" id="IPR015621">
    <property type="entry name" value="IL-1_rcpt_fam"/>
</dbReference>
<keyword evidence="12" id="KW-0325">Glycoprotein</keyword>
<evidence type="ECO:0000256" key="13">
    <source>
        <dbReference type="ARBA" id="ARBA00023319"/>
    </source>
</evidence>
<keyword evidence="11" id="KW-0675">Receptor</keyword>
<keyword evidence="7 14" id="KW-1133">Transmembrane helix</keyword>
<keyword evidence="9 14" id="KW-0472">Membrane</keyword>
<dbReference type="InterPro" id="IPR013783">
    <property type="entry name" value="Ig-like_fold"/>
</dbReference>